<dbReference type="AlphaFoldDB" id="A0A803NJ65"/>
<dbReference type="Gramene" id="evm.model.01.1955">
    <property type="protein sequence ID" value="cds.evm.model.01.1955"/>
    <property type="gene ID" value="evm.TU.01.1955"/>
</dbReference>
<protein>
    <submittedName>
        <fullName evidence="1">Uncharacterized protein</fullName>
    </submittedName>
</protein>
<reference evidence="1" key="2">
    <citation type="submission" date="2021-03" db="UniProtKB">
        <authorList>
            <consortium name="EnsemblPlants"/>
        </authorList>
    </citation>
    <scope>IDENTIFICATION</scope>
</reference>
<proteinExistence type="predicted"/>
<reference evidence="1" key="1">
    <citation type="submission" date="2018-11" db="EMBL/GenBank/DDBJ databases">
        <authorList>
            <person name="Grassa J C."/>
        </authorList>
    </citation>
    <scope>NUCLEOTIDE SEQUENCE [LARGE SCALE GENOMIC DNA]</scope>
</reference>
<dbReference type="Proteomes" id="UP000596661">
    <property type="component" value="Chromosome 1"/>
</dbReference>
<name>A0A803NJ65_CANSA</name>
<evidence type="ECO:0000313" key="1">
    <source>
        <dbReference type="EnsemblPlants" id="cds.evm.model.01.1955"/>
    </source>
</evidence>
<keyword evidence="2" id="KW-1185">Reference proteome</keyword>
<organism evidence="1 2">
    <name type="scientific">Cannabis sativa</name>
    <name type="common">Hemp</name>
    <name type="synonym">Marijuana</name>
    <dbReference type="NCBI Taxonomy" id="3483"/>
    <lineage>
        <taxon>Eukaryota</taxon>
        <taxon>Viridiplantae</taxon>
        <taxon>Streptophyta</taxon>
        <taxon>Embryophyta</taxon>
        <taxon>Tracheophyta</taxon>
        <taxon>Spermatophyta</taxon>
        <taxon>Magnoliopsida</taxon>
        <taxon>eudicotyledons</taxon>
        <taxon>Gunneridae</taxon>
        <taxon>Pentapetalae</taxon>
        <taxon>rosids</taxon>
        <taxon>fabids</taxon>
        <taxon>Rosales</taxon>
        <taxon>Cannabaceae</taxon>
        <taxon>Cannabis</taxon>
    </lineage>
</organism>
<accession>A0A803NJ65</accession>
<dbReference type="EnsemblPlants" id="evm.model.01.1955">
    <property type="protein sequence ID" value="cds.evm.model.01.1955"/>
    <property type="gene ID" value="evm.TU.01.1955"/>
</dbReference>
<evidence type="ECO:0000313" key="2">
    <source>
        <dbReference type="Proteomes" id="UP000596661"/>
    </source>
</evidence>
<dbReference type="EMBL" id="UZAU01000053">
    <property type="status" value="NOT_ANNOTATED_CDS"/>
    <property type="molecule type" value="Genomic_DNA"/>
</dbReference>
<sequence>MFFEVVFDVVYDDFEPLVHVVENLIVCGVFSVLLLLRSCLVHLACFSEILGLKSKLNLQERQHGFCMLRPLVGFLGCYPEVTDGLCVVMTAKIKDFVGSVLVNGFTSYVQSDLEDRSHHLSLLYLLVERYFLSMAPWFLVDGHCSTILMVEHRGFSTGTTSE</sequence>